<name>A0A916ZCA2_9HYPH</name>
<reference evidence="3" key="2">
    <citation type="submission" date="2020-09" db="EMBL/GenBank/DDBJ databases">
        <authorList>
            <person name="Sun Q."/>
            <person name="Zhou Y."/>
        </authorList>
    </citation>
    <scope>NUCLEOTIDE SEQUENCE</scope>
    <source>
        <strain evidence="3">CGMCC 1.15367</strain>
    </source>
</reference>
<evidence type="ECO:0000313" key="3">
    <source>
        <dbReference type="EMBL" id="GGD87727.1"/>
    </source>
</evidence>
<dbReference type="InterPro" id="IPR010131">
    <property type="entry name" value="MdtP/NodT-like"/>
</dbReference>
<feature type="region of interest" description="Disordered" evidence="2">
    <location>
        <begin position="463"/>
        <end position="485"/>
    </location>
</feature>
<gene>
    <name evidence="3" type="ORF">GCM10011390_03060</name>
</gene>
<feature type="compositionally biased region" description="Acidic residues" evidence="2">
    <location>
        <begin position="467"/>
        <end position="485"/>
    </location>
</feature>
<sequence length="485" mass="52675">MSPPVLKAAVLFAPLLLAGCLSDDDEFLPQDGFQTVSLRSRSITGKDTAWVQDRRQAAAVDAKVRALLAGRTVGADAAVQVALLNNKGLQASYADIGVAVADLWQESLPPMNVRLGMSYGTVDFTRTVEGLVVSNVMALITRERRLDVATRQVEAAQLEAVLRTLEVASQTRRAWVEAVAAWENVSLLNRAKVAADAAAELAAGLGGTGAMTKADQAREQVFYAELAGRTASARLEARLAKERLVRLMGLYGKDIDFEVPNALPRLPRTVAKREGIEAEALRNRVDVQLAKLRLEALARSYGLTKATRFVSDLELGAGVEAEEEVEEKEDGGKERKTTFAPAIEAGITIPIFDSGQARLRKAEFEYLRAANLLAERGVNVRSEARSAYQAYRSGFDIARHYQNSVLPLRTTLEKEAVLTYNGMITSTFELITDTRERIEANIAALEARKNFWLADEGLTSAVYGGGEGDEAEQAEVETAEAGDDD</sequence>
<dbReference type="Proteomes" id="UP000644699">
    <property type="component" value="Unassembled WGS sequence"/>
</dbReference>
<reference evidence="3" key="1">
    <citation type="journal article" date="2014" name="Int. J. Syst. Evol. Microbiol.">
        <title>Complete genome sequence of Corynebacterium casei LMG S-19264T (=DSM 44701T), isolated from a smear-ripened cheese.</title>
        <authorList>
            <consortium name="US DOE Joint Genome Institute (JGI-PGF)"/>
            <person name="Walter F."/>
            <person name="Albersmeier A."/>
            <person name="Kalinowski J."/>
            <person name="Ruckert C."/>
        </authorList>
    </citation>
    <scope>NUCLEOTIDE SEQUENCE</scope>
    <source>
        <strain evidence="3">CGMCC 1.15367</strain>
    </source>
</reference>
<dbReference type="AlphaFoldDB" id="A0A916ZCA2"/>
<organism evidence="3 4">
    <name type="scientific">Aureimonas endophytica</name>
    <dbReference type="NCBI Taxonomy" id="2027858"/>
    <lineage>
        <taxon>Bacteria</taxon>
        <taxon>Pseudomonadati</taxon>
        <taxon>Pseudomonadota</taxon>
        <taxon>Alphaproteobacteria</taxon>
        <taxon>Hyphomicrobiales</taxon>
        <taxon>Aurantimonadaceae</taxon>
        <taxon>Aureimonas</taxon>
    </lineage>
</organism>
<keyword evidence="4" id="KW-1185">Reference proteome</keyword>
<dbReference type="GO" id="GO:0015562">
    <property type="term" value="F:efflux transmembrane transporter activity"/>
    <property type="evidence" value="ECO:0007669"/>
    <property type="project" value="InterPro"/>
</dbReference>
<accession>A0A916ZCA2</accession>
<evidence type="ECO:0000313" key="4">
    <source>
        <dbReference type="Proteomes" id="UP000644699"/>
    </source>
</evidence>
<dbReference type="Gene3D" id="1.20.1600.10">
    <property type="entry name" value="Outer membrane efflux proteins (OEP)"/>
    <property type="match status" value="1"/>
</dbReference>
<evidence type="ECO:0000256" key="1">
    <source>
        <dbReference type="SAM" id="Coils"/>
    </source>
</evidence>
<evidence type="ECO:0000256" key="2">
    <source>
        <dbReference type="SAM" id="MobiDB-lite"/>
    </source>
</evidence>
<dbReference type="SUPFAM" id="SSF56954">
    <property type="entry name" value="Outer membrane efflux proteins (OEP)"/>
    <property type="match status" value="1"/>
</dbReference>
<proteinExistence type="predicted"/>
<feature type="coiled-coil region" evidence="1">
    <location>
        <begin position="428"/>
        <end position="455"/>
    </location>
</feature>
<dbReference type="RefSeq" id="WP_188906460.1">
    <property type="nucleotide sequence ID" value="NZ_BMIQ01000001.1"/>
</dbReference>
<protein>
    <submittedName>
        <fullName evidence="3">Copper resistance protein</fullName>
    </submittedName>
</protein>
<dbReference type="PANTHER" id="PTHR30203">
    <property type="entry name" value="OUTER MEMBRANE CATION EFFLUX PROTEIN"/>
    <property type="match status" value="1"/>
</dbReference>
<dbReference type="EMBL" id="BMIQ01000001">
    <property type="protein sequence ID" value="GGD87727.1"/>
    <property type="molecule type" value="Genomic_DNA"/>
</dbReference>
<dbReference type="PROSITE" id="PS51257">
    <property type="entry name" value="PROKAR_LIPOPROTEIN"/>
    <property type="match status" value="1"/>
</dbReference>
<dbReference type="PANTHER" id="PTHR30203:SF24">
    <property type="entry name" value="BLR4935 PROTEIN"/>
    <property type="match status" value="1"/>
</dbReference>
<keyword evidence="1" id="KW-0175">Coiled coil</keyword>
<comment type="caution">
    <text evidence="3">The sequence shown here is derived from an EMBL/GenBank/DDBJ whole genome shotgun (WGS) entry which is preliminary data.</text>
</comment>